<proteinExistence type="predicted"/>
<dbReference type="AlphaFoldDB" id="A0AAV7X3H1"/>
<accession>A0AAV7X3H1</accession>
<sequence length="130" mass="14855">MEHILEEVTAAGHRKEGMDTKIYVLAAQTKSIPTNIAGFQDRVEGVERRLTVVKYCLNTVPDRDQELLYLRDKLTDLEDWSRKDNIRFFGFPEHVAGADVKDFLKGLHPSLVGLTFDPPLEIQWAQYLGP</sequence>
<evidence type="ECO:0000313" key="1">
    <source>
        <dbReference type="EMBL" id="KAJ1219128.1"/>
    </source>
</evidence>
<comment type="caution">
    <text evidence="1">The sequence shown here is derived from an EMBL/GenBank/DDBJ whole genome shotgun (WGS) entry which is preliminary data.</text>
</comment>
<evidence type="ECO:0000313" key="2">
    <source>
        <dbReference type="Proteomes" id="UP001066276"/>
    </source>
</evidence>
<dbReference type="Proteomes" id="UP001066276">
    <property type="component" value="Chromosome 1_1"/>
</dbReference>
<dbReference type="EMBL" id="JANPWB010000001">
    <property type="protein sequence ID" value="KAJ1219128.1"/>
    <property type="molecule type" value="Genomic_DNA"/>
</dbReference>
<keyword evidence="2" id="KW-1185">Reference proteome</keyword>
<name>A0AAV7X3H1_PLEWA</name>
<reference evidence="1" key="1">
    <citation type="journal article" date="2022" name="bioRxiv">
        <title>Sequencing and chromosome-scale assembly of the giantPleurodeles waltlgenome.</title>
        <authorList>
            <person name="Brown T."/>
            <person name="Elewa A."/>
            <person name="Iarovenko S."/>
            <person name="Subramanian E."/>
            <person name="Araus A.J."/>
            <person name="Petzold A."/>
            <person name="Susuki M."/>
            <person name="Suzuki K.-i.T."/>
            <person name="Hayashi T."/>
            <person name="Toyoda A."/>
            <person name="Oliveira C."/>
            <person name="Osipova E."/>
            <person name="Leigh N.D."/>
            <person name="Simon A."/>
            <person name="Yun M.H."/>
        </authorList>
    </citation>
    <scope>NUCLEOTIDE SEQUENCE</scope>
    <source>
        <strain evidence="1">20211129_DDA</strain>
        <tissue evidence="1">Liver</tissue>
    </source>
</reference>
<gene>
    <name evidence="1" type="ORF">NDU88_006699</name>
</gene>
<organism evidence="1 2">
    <name type="scientific">Pleurodeles waltl</name>
    <name type="common">Iberian ribbed newt</name>
    <dbReference type="NCBI Taxonomy" id="8319"/>
    <lineage>
        <taxon>Eukaryota</taxon>
        <taxon>Metazoa</taxon>
        <taxon>Chordata</taxon>
        <taxon>Craniata</taxon>
        <taxon>Vertebrata</taxon>
        <taxon>Euteleostomi</taxon>
        <taxon>Amphibia</taxon>
        <taxon>Batrachia</taxon>
        <taxon>Caudata</taxon>
        <taxon>Salamandroidea</taxon>
        <taxon>Salamandridae</taxon>
        <taxon>Pleurodelinae</taxon>
        <taxon>Pleurodeles</taxon>
    </lineage>
</organism>
<protein>
    <submittedName>
        <fullName evidence="1">Uncharacterized protein</fullName>
    </submittedName>
</protein>